<evidence type="ECO:0000313" key="4">
    <source>
        <dbReference type="Proteomes" id="UP000194266"/>
    </source>
</evidence>
<name>A0ABX3Y7K1_9ACTN</name>
<dbReference type="Gene3D" id="3.50.50.60">
    <property type="entry name" value="FAD/NAD(P)-binding domain"/>
    <property type="match status" value="1"/>
</dbReference>
<dbReference type="InterPro" id="IPR036188">
    <property type="entry name" value="FAD/NAD-bd_sf"/>
</dbReference>
<comment type="caution">
    <text evidence="3">The sequence shown here is derived from an EMBL/GenBank/DDBJ whole genome shotgun (WGS) entry which is preliminary data.</text>
</comment>
<dbReference type="Pfam" id="PF01266">
    <property type="entry name" value="DAO"/>
    <property type="match status" value="1"/>
</dbReference>
<evidence type="ECO:0000313" key="3">
    <source>
        <dbReference type="EMBL" id="OSZ55591.1"/>
    </source>
</evidence>
<gene>
    <name evidence="3" type="ORF">OQI_37635</name>
</gene>
<dbReference type="PANTHER" id="PTHR13847:SF289">
    <property type="entry name" value="GLYCINE OXIDASE"/>
    <property type="match status" value="1"/>
</dbReference>
<keyword evidence="4" id="KW-1185">Reference proteome</keyword>
<feature type="domain" description="FAD dependent oxidoreductase" evidence="2">
    <location>
        <begin position="12"/>
        <end position="385"/>
    </location>
</feature>
<dbReference type="Gene3D" id="3.30.9.10">
    <property type="entry name" value="D-Amino Acid Oxidase, subunit A, domain 2"/>
    <property type="match status" value="1"/>
</dbReference>
<dbReference type="PANTHER" id="PTHR13847">
    <property type="entry name" value="SARCOSINE DEHYDROGENASE-RELATED"/>
    <property type="match status" value="1"/>
</dbReference>
<dbReference type="InterPro" id="IPR006076">
    <property type="entry name" value="FAD-dep_OxRdtase"/>
</dbReference>
<sequence length="508" mass="53729">MLRWTGGMVTFDIAVVGNGVLGLSAALEVARRDTGLRIAVVGTPHRDRAATPAAGAMLNCFGEVTQYTTRHPAVAARFALARRALDAWPDWLARLADEAGEAAGGSALRDSHTPGTFVILSARSGRITDENFEAMRSALVEHGEPHEVADPADIPGLAPCPDARPLRALYLQREGTVDARRVLAALEAAAATRGVQFLPATATALVADNGTVRGVRLDDGRTLQAAQVVLAAGSMSGELAATALPPGAVPPMLHGTGLAVLTHRDTPGGVTHAVRTPNRAATCGLHVLPSPGGHYIGATSVITPRAGAGPELGTAHEMLRAACDQIDQQLSAAQVTAWLCGSRPIPLDCFPLLGPSHSLDGLVFATGTYRDGFHCSPVIARYIADVLLDGSTPPDKDLSWFTPERPPVQTMTVPQALDEAVAHCMDAGYEHDLRIPALLGDTHLADGLRQRAEHLYERLPHPIALQPEIIISQLLLPARSPDETQPLTWLSDYLHAARKHYGCLDQAS</sequence>
<keyword evidence="1" id="KW-0560">Oxidoreductase</keyword>
<accession>A0ABX3Y7K1</accession>
<dbReference type="SUPFAM" id="SSF51905">
    <property type="entry name" value="FAD/NAD(P)-binding domain"/>
    <property type="match status" value="1"/>
</dbReference>
<reference evidence="3 4" key="1">
    <citation type="submission" date="2016-12" db="EMBL/GenBank/DDBJ databases">
        <title>Genome Mining:The Detection of Biosynthetic Gene Clusters to Aid in the Expression of Curamycin A produced by Streptomyces sp. strain CZA14.</title>
        <authorList>
            <person name="Durrell K.A."/>
            <person name="Kirby B.M."/>
            <person name="Khan W."/>
            <person name="Mthethwa T."/>
            <person name="Le Roes-Hill M."/>
        </authorList>
    </citation>
    <scope>NUCLEOTIDE SEQUENCE [LARGE SCALE GENOMIC DNA]</scope>
    <source>
        <strain evidence="3 4">CZA14</strain>
    </source>
</reference>
<protein>
    <recommendedName>
        <fullName evidence="2">FAD dependent oxidoreductase domain-containing protein</fullName>
    </recommendedName>
</protein>
<evidence type="ECO:0000256" key="1">
    <source>
        <dbReference type="ARBA" id="ARBA00023002"/>
    </source>
</evidence>
<dbReference type="Proteomes" id="UP000194266">
    <property type="component" value="Unassembled WGS sequence"/>
</dbReference>
<dbReference type="EMBL" id="MRYD01000464">
    <property type="protein sequence ID" value="OSZ55591.1"/>
    <property type="molecule type" value="Genomic_DNA"/>
</dbReference>
<proteinExistence type="predicted"/>
<evidence type="ECO:0000259" key="2">
    <source>
        <dbReference type="Pfam" id="PF01266"/>
    </source>
</evidence>
<organism evidence="3 4">
    <name type="scientific">Streptomyces pharetrae CZA14</name>
    <dbReference type="NCBI Taxonomy" id="1144883"/>
    <lineage>
        <taxon>Bacteria</taxon>
        <taxon>Bacillati</taxon>
        <taxon>Actinomycetota</taxon>
        <taxon>Actinomycetes</taxon>
        <taxon>Kitasatosporales</taxon>
        <taxon>Streptomycetaceae</taxon>
        <taxon>Streptomyces</taxon>
    </lineage>
</organism>